<dbReference type="EMBL" id="CP158299">
    <property type="protein sequence ID" value="XBV86865.1"/>
    <property type="molecule type" value="Genomic_DNA"/>
</dbReference>
<name>A0AAU7UE98_9DEIO</name>
<organism evidence="1">
    <name type="scientific">Deinococcus sonorensis KR-87</name>
    <dbReference type="NCBI Taxonomy" id="694439"/>
    <lineage>
        <taxon>Bacteria</taxon>
        <taxon>Thermotogati</taxon>
        <taxon>Deinococcota</taxon>
        <taxon>Deinococci</taxon>
        <taxon>Deinococcales</taxon>
        <taxon>Deinococcaceae</taxon>
        <taxon>Deinococcus</taxon>
    </lineage>
</organism>
<reference evidence="1" key="1">
    <citation type="submission" date="2024-06" db="EMBL/GenBank/DDBJ databases">
        <title>Draft Genome Sequence of Deinococcus sonorensis Type Strain KR-87, a Biofilm Producing Representative of the Genus Deinococcus.</title>
        <authorList>
            <person name="Boren L.S."/>
            <person name="Grosso R.A."/>
            <person name="Hugenberg-Cox A.N."/>
            <person name="Hill J.T.E."/>
            <person name="Albert C.M."/>
            <person name="Tuohy J.M."/>
        </authorList>
    </citation>
    <scope>NUCLEOTIDE SEQUENCE</scope>
    <source>
        <strain evidence="1">KR-87</strain>
    </source>
</reference>
<evidence type="ECO:0000313" key="1">
    <source>
        <dbReference type="EMBL" id="XBV86865.1"/>
    </source>
</evidence>
<accession>A0AAU7UE98</accession>
<dbReference type="RefSeq" id="WP_350244953.1">
    <property type="nucleotide sequence ID" value="NZ_CP158299.1"/>
</dbReference>
<protein>
    <submittedName>
        <fullName evidence="1">YkgJ family cysteine cluster protein</fullName>
    </submittedName>
</protein>
<proteinExistence type="predicted"/>
<dbReference type="InterPro" id="IPR005358">
    <property type="entry name" value="Puta_zinc/iron-chelating_dom"/>
</dbReference>
<sequence>MTRPPDPLHTTLRTAYARYQRQAGRWLDGYTRQGGQVYCGAGCFRCCDMPIRVSLAEARLTASELTAAQLNGMRQHARKTIRNARSARSLEQYVERHRQEVGFCPLLDREQGVCTAYEVRPTRCRDTYSAFPARYCAAGALEDMTRQELQAYRREVRRTPGTDGESHYIAPLEELSEPVWTQAARAMRQAWGLEVWGDFWVLTSLATDDAFMRAVEAGQADPARRRARALGLEHPELLEFA</sequence>
<dbReference type="KEGG" id="dsc:ABOD76_11305"/>
<dbReference type="AlphaFoldDB" id="A0AAU7UE98"/>
<gene>
    <name evidence="1" type="ORF">ABOD76_11305</name>
</gene>
<dbReference type="Pfam" id="PF03692">
    <property type="entry name" value="CxxCxxCC"/>
    <property type="match status" value="1"/>
</dbReference>